<dbReference type="Proteomes" id="UP000580250">
    <property type="component" value="Unassembled WGS sequence"/>
</dbReference>
<comment type="caution">
    <text evidence="1">The sequence shown here is derived from an EMBL/GenBank/DDBJ whole genome shotgun (WGS) entry which is preliminary data.</text>
</comment>
<gene>
    <name evidence="1" type="ORF">MENT_LOCUS49148</name>
</gene>
<accession>A0A6V7X9J2</accession>
<dbReference type="EMBL" id="CAJEWN010001268">
    <property type="protein sequence ID" value="CAD2196011.1"/>
    <property type="molecule type" value="Genomic_DNA"/>
</dbReference>
<name>A0A6V7X9J2_MELEN</name>
<evidence type="ECO:0000313" key="1">
    <source>
        <dbReference type="EMBL" id="CAD2196011.1"/>
    </source>
</evidence>
<dbReference type="AlphaFoldDB" id="A0A6V7X9J2"/>
<evidence type="ECO:0000313" key="2">
    <source>
        <dbReference type="Proteomes" id="UP000580250"/>
    </source>
</evidence>
<reference evidence="1 2" key="1">
    <citation type="submission" date="2020-08" db="EMBL/GenBank/DDBJ databases">
        <authorList>
            <person name="Koutsovoulos G."/>
            <person name="Danchin GJ E."/>
        </authorList>
    </citation>
    <scope>NUCLEOTIDE SEQUENCE [LARGE SCALE GENOMIC DNA]</scope>
</reference>
<protein>
    <submittedName>
        <fullName evidence="1">Uncharacterized protein</fullName>
    </submittedName>
</protein>
<sequence>MLTAFLYVLATDQDGNVDPYKGWVDEDQIAKRKNILIKKLPNSLYPLKSQRRITSLPGKRRVVDVGNLALKVKRKKRKQKIYCNKCQRRC</sequence>
<organism evidence="1 2">
    <name type="scientific">Meloidogyne enterolobii</name>
    <name type="common">Root-knot nematode worm</name>
    <name type="synonym">Meloidogyne mayaguensis</name>
    <dbReference type="NCBI Taxonomy" id="390850"/>
    <lineage>
        <taxon>Eukaryota</taxon>
        <taxon>Metazoa</taxon>
        <taxon>Ecdysozoa</taxon>
        <taxon>Nematoda</taxon>
        <taxon>Chromadorea</taxon>
        <taxon>Rhabditida</taxon>
        <taxon>Tylenchina</taxon>
        <taxon>Tylenchomorpha</taxon>
        <taxon>Tylenchoidea</taxon>
        <taxon>Meloidogynidae</taxon>
        <taxon>Meloidogyninae</taxon>
        <taxon>Meloidogyne</taxon>
    </lineage>
</organism>
<proteinExistence type="predicted"/>